<reference evidence="8" key="1">
    <citation type="submission" date="2020-09" db="EMBL/GenBank/DDBJ databases">
        <title>Novel species of Mucilaginibacter isolated from a glacier on the Tibetan Plateau.</title>
        <authorList>
            <person name="Liu Q."/>
            <person name="Xin Y.-H."/>
        </authorList>
    </citation>
    <scope>NUCLEOTIDE SEQUENCE</scope>
    <source>
        <strain evidence="8">ZB1P21</strain>
    </source>
</reference>
<dbReference type="RefSeq" id="WP_191163279.1">
    <property type="nucleotide sequence ID" value="NZ_JACWMX010000004.1"/>
</dbReference>
<gene>
    <name evidence="8" type="ORF">IDJ76_10520</name>
</gene>
<evidence type="ECO:0000256" key="4">
    <source>
        <dbReference type="ARBA" id="ARBA00022643"/>
    </source>
</evidence>
<evidence type="ECO:0000259" key="7">
    <source>
        <dbReference type="Pfam" id="PF00881"/>
    </source>
</evidence>
<dbReference type="Pfam" id="PF00881">
    <property type="entry name" value="Nitroreductase"/>
    <property type="match status" value="1"/>
</dbReference>
<dbReference type="PANTHER" id="PTHR43673:SF2">
    <property type="entry name" value="NITROREDUCTASE"/>
    <property type="match status" value="1"/>
</dbReference>
<dbReference type="PANTHER" id="PTHR43673">
    <property type="entry name" value="NAD(P)H NITROREDUCTASE YDGI-RELATED"/>
    <property type="match status" value="1"/>
</dbReference>
<dbReference type="SUPFAM" id="SSF55469">
    <property type="entry name" value="FMN-dependent nitroreductase-like"/>
    <property type="match status" value="1"/>
</dbReference>
<evidence type="ECO:0000313" key="8">
    <source>
        <dbReference type="EMBL" id="MBD1393533.1"/>
    </source>
</evidence>
<feature type="domain" description="Nitroreductase" evidence="7">
    <location>
        <begin position="7"/>
        <end position="176"/>
    </location>
</feature>
<dbReference type="EMBL" id="JACWMX010000004">
    <property type="protein sequence ID" value="MBD1393533.1"/>
    <property type="molecule type" value="Genomic_DNA"/>
</dbReference>
<organism evidence="8 9">
    <name type="scientific">Mucilaginibacter glaciei</name>
    <dbReference type="NCBI Taxonomy" id="2772109"/>
    <lineage>
        <taxon>Bacteria</taxon>
        <taxon>Pseudomonadati</taxon>
        <taxon>Bacteroidota</taxon>
        <taxon>Sphingobacteriia</taxon>
        <taxon>Sphingobacteriales</taxon>
        <taxon>Sphingobacteriaceae</taxon>
        <taxon>Mucilaginibacter</taxon>
    </lineage>
</organism>
<accession>A0A926S1X6</accession>
<keyword evidence="5" id="KW-0521">NADP</keyword>
<dbReference type="InterPro" id="IPR033878">
    <property type="entry name" value="NfsB-like"/>
</dbReference>
<dbReference type="GO" id="GO:0016491">
    <property type="term" value="F:oxidoreductase activity"/>
    <property type="evidence" value="ECO:0007669"/>
    <property type="project" value="UniProtKB-KW"/>
</dbReference>
<keyword evidence="6" id="KW-0560">Oxidoreductase</keyword>
<dbReference type="Proteomes" id="UP000619078">
    <property type="component" value="Unassembled WGS sequence"/>
</dbReference>
<dbReference type="InterPro" id="IPR029479">
    <property type="entry name" value="Nitroreductase"/>
</dbReference>
<evidence type="ECO:0000256" key="6">
    <source>
        <dbReference type="ARBA" id="ARBA00023002"/>
    </source>
</evidence>
<proteinExistence type="inferred from homology"/>
<evidence type="ECO:0000256" key="2">
    <source>
        <dbReference type="ARBA" id="ARBA00007118"/>
    </source>
</evidence>
<dbReference type="Gene3D" id="3.40.109.10">
    <property type="entry name" value="NADH Oxidase"/>
    <property type="match status" value="1"/>
</dbReference>
<evidence type="ECO:0000256" key="1">
    <source>
        <dbReference type="ARBA" id="ARBA00001917"/>
    </source>
</evidence>
<dbReference type="AlphaFoldDB" id="A0A926S1X6"/>
<keyword evidence="3" id="KW-0285">Flavoprotein</keyword>
<evidence type="ECO:0000256" key="3">
    <source>
        <dbReference type="ARBA" id="ARBA00022630"/>
    </source>
</evidence>
<comment type="similarity">
    <text evidence="2">Belongs to the nitroreductase family.</text>
</comment>
<keyword evidence="9" id="KW-1185">Reference proteome</keyword>
<sequence length="209" mass="23152">MSLLDNLKWRYATKKFDSNKKLSAEQLDQLLSAIQLAPSSYGLQTYKILVVADAEIRQQLTAAAYGQQQLSEASQLLVFASETTIDEAMVNAYVDNIAATRNMNRSDLAQYEQMMVGTIDRLAQDQKIAWSHKQAYIALGVLMSAAADLHIDACPMEGFDAGKFDEILGLKEKGLTASVIAPIGFRAADDDYAKLAKVRRSKEELFIHI</sequence>
<comment type="cofactor">
    <cofactor evidence="1">
        <name>FMN</name>
        <dbReference type="ChEBI" id="CHEBI:58210"/>
    </cofactor>
</comment>
<evidence type="ECO:0000313" key="9">
    <source>
        <dbReference type="Proteomes" id="UP000619078"/>
    </source>
</evidence>
<dbReference type="CDD" id="cd02149">
    <property type="entry name" value="NfsB-like"/>
    <property type="match status" value="1"/>
</dbReference>
<comment type="caution">
    <text evidence="8">The sequence shown here is derived from an EMBL/GenBank/DDBJ whole genome shotgun (WGS) entry which is preliminary data.</text>
</comment>
<name>A0A926S1X6_9SPHI</name>
<dbReference type="InterPro" id="IPR000415">
    <property type="entry name" value="Nitroreductase-like"/>
</dbReference>
<keyword evidence="4" id="KW-0288">FMN</keyword>
<protein>
    <submittedName>
        <fullName evidence="8">NAD(P)H-dependent oxidoreductase</fullName>
    </submittedName>
</protein>
<evidence type="ECO:0000256" key="5">
    <source>
        <dbReference type="ARBA" id="ARBA00022857"/>
    </source>
</evidence>